<evidence type="ECO:0000313" key="1">
    <source>
        <dbReference type="EMBL" id="KAK7465162.1"/>
    </source>
</evidence>
<name>A0ABD0J914_9CAEN</name>
<accession>A0ABD0J914</accession>
<dbReference type="AlphaFoldDB" id="A0ABD0J914"/>
<protein>
    <submittedName>
        <fullName evidence="1">Uncharacterized protein</fullName>
    </submittedName>
</protein>
<reference evidence="1 2" key="1">
    <citation type="journal article" date="2023" name="Sci. Data">
        <title>Genome assembly of the Korean intertidal mud-creeper Batillaria attramentaria.</title>
        <authorList>
            <person name="Patra A.K."/>
            <person name="Ho P.T."/>
            <person name="Jun S."/>
            <person name="Lee S.J."/>
            <person name="Kim Y."/>
            <person name="Won Y.J."/>
        </authorList>
    </citation>
    <scope>NUCLEOTIDE SEQUENCE [LARGE SCALE GENOMIC DNA]</scope>
    <source>
        <strain evidence="1">Wonlab-2016</strain>
    </source>
</reference>
<keyword evidence="2" id="KW-1185">Reference proteome</keyword>
<dbReference type="EMBL" id="JACVVK020000574">
    <property type="protein sequence ID" value="KAK7465162.1"/>
    <property type="molecule type" value="Genomic_DNA"/>
</dbReference>
<evidence type="ECO:0000313" key="2">
    <source>
        <dbReference type="Proteomes" id="UP001519460"/>
    </source>
</evidence>
<organism evidence="1 2">
    <name type="scientific">Batillaria attramentaria</name>
    <dbReference type="NCBI Taxonomy" id="370345"/>
    <lineage>
        <taxon>Eukaryota</taxon>
        <taxon>Metazoa</taxon>
        <taxon>Spiralia</taxon>
        <taxon>Lophotrochozoa</taxon>
        <taxon>Mollusca</taxon>
        <taxon>Gastropoda</taxon>
        <taxon>Caenogastropoda</taxon>
        <taxon>Sorbeoconcha</taxon>
        <taxon>Cerithioidea</taxon>
        <taxon>Batillariidae</taxon>
        <taxon>Batillaria</taxon>
    </lineage>
</organism>
<comment type="caution">
    <text evidence="1">The sequence shown here is derived from an EMBL/GenBank/DDBJ whole genome shotgun (WGS) entry which is preliminary data.</text>
</comment>
<gene>
    <name evidence="1" type="ORF">BaRGS_00037665</name>
</gene>
<sequence length="97" mass="11003">MGLTWRCFCPDGTNTEFIPTEPDAVVDFAEYATDNCPDLMEVSEVKQVFLDMLDQDSDDVIFLVKKYGKSRFVRRQLVDSDGVSNPYTVDSPQQLAK</sequence>
<proteinExistence type="predicted"/>
<dbReference type="Proteomes" id="UP001519460">
    <property type="component" value="Unassembled WGS sequence"/>
</dbReference>